<dbReference type="EMBL" id="MRCC01000001">
    <property type="protein sequence ID" value="OKH29328.1"/>
    <property type="molecule type" value="Genomic_DNA"/>
</dbReference>
<organism evidence="3 4">
    <name type="scientific">Chroogloeocystis siderophila 5.2 s.c.1</name>
    <dbReference type="NCBI Taxonomy" id="247279"/>
    <lineage>
        <taxon>Bacteria</taxon>
        <taxon>Bacillati</taxon>
        <taxon>Cyanobacteriota</taxon>
        <taxon>Cyanophyceae</taxon>
        <taxon>Oscillatoriophycideae</taxon>
        <taxon>Chroococcales</taxon>
        <taxon>Chroococcaceae</taxon>
        <taxon>Chroogloeocystis</taxon>
    </lineage>
</organism>
<name>A0A1U7I091_9CHRO</name>
<reference evidence="3 4" key="1">
    <citation type="submission" date="2016-11" db="EMBL/GenBank/DDBJ databases">
        <title>Draft Genome Sequences of Nine Cyanobacterial Strains from Diverse Habitats.</title>
        <authorList>
            <person name="Zhu T."/>
            <person name="Hou S."/>
            <person name="Lu X."/>
            <person name="Hess W.R."/>
        </authorList>
    </citation>
    <scope>NUCLEOTIDE SEQUENCE [LARGE SCALE GENOMIC DNA]</scope>
    <source>
        <strain evidence="3 4">5.2 s.c.1</strain>
    </source>
</reference>
<evidence type="ECO:0000313" key="4">
    <source>
        <dbReference type="Proteomes" id="UP000185984"/>
    </source>
</evidence>
<gene>
    <name evidence="3" type="ORF">NIES1031_01765</name>
</gene>
<dbReference type="OrthoDB" id="423026at2"/>
<keyword evidence="2" id="KW-0732">Signal</keyword>
<evidence type="ECO:0000256" key="1">
    <source>
        <dbReference type="SAM" id="MobiDB-lite"/>
    </source>
</evidence>
<accession>A0A1U7I091</accession>
<feature type="chain" id="PRO_5012617585" description="Transglycosylase SLT domain-containing protein" evidence="2">
    <location>
        <begin position="22"/>
        <end position="168"/>
    </location>
</feature>
<evidence type="ECO:0000256" key="2">
    <source>
        <dbReference type="SAM" id="SignalP"/>
    </source>
</evidence>
<dbReference type="STRING" id="247279.NIES1031_01765"/>
<evidence type="ECO:0008006" key="5">
    <source>
        <dbReference type="Google" id="ProtNLM"/>
    </source>
</evidence>
<feature type="signal peptide" evidence="2">
    <location>
        <begin position="1"/>
        <end position="21"/>
    </location>
</feature>
<proteinExistence type="predicted"/>
<dbReference type="RefSeq" id="WP_073547804.1">
    <property type="nucleotide sequence ID" value="NZ_CAWMVK010000001.1"/>
</dbReference>
<comment type="caution">
    <text evidence="3">The sequence shown here is derived from an EMBL/GenBank/DDBJ whole genome shotgun (WGS) entry which is preliminary data.</text>
</comment>
<protein>
    <recommendedName>
        <fullName evidence="5">Transglycosylase SLT domain-containing protein</fullName>
    </recommendedName>
</protein>
<feature type="region of interest" description="Disordered" evidence="1">
    <location>
        <begin position="149"/>
        <end position="168"/>
    </location>
</feature>
<sequence length="168" mass="18465">MRLLLGGMIVSLGLWTLPVQAQQVTNTQVGALVEALRLAAPKTGKTNDGLYSEWQITPGIIPSWSKQCIGKELTPQELEASPAKAREIVSCIARRELQKQYVAGNRNETTAVRRTACWWMTGNASGCNSGATATYVQRVVEFYQQQSAKKPVEPVSTSSNYRPQIPKN</sequence>
<dbReference type="AlphaFoldDB" id="A0A1U7I091"/>
<evidence type="ECO:0000313" key="3">
    <source>
        <dbReference type="EMBL" id="OKH29328.1"/>
    </source>
</evidence>
<feature type="compositionally biased region" description="Polar residues" evidence="1">
    <location>
        <begin position="155"/>
        <end position="168"/>
    </location>
</feature>
<dbReference type="Proteomes" id="UP000185984">
    <property type="component" value="Unassembled WGS sequence"/>
</dbReference>
<keyword evidence="4" id="KW-1185">Reference proteome</keyword>